<reference evidence="3 6" key="2">
    <citation type="submission" date="2019-07" db="EMBL/GenBank/DDBJ databases">
        <title>Whole genome shotgun sequence of Lactobacillus siliginis NBRC 101315.</title>
        <authorList>
            <person name="Hosoyama A."/>
            <person name="Uohara A."/>
            <person name="Ohji S."/>
            <person name="Ichikawa N."/>
        </authorList>
    </citation>
    <scope>NUCLEOTIDE SEQUENCE [LARGE SCALE GENOMIC DNA]</scope>
    <source>
        <strain evidence="3 6">NBRC 101315</strain>
    </source>
</reference>
<dbReference type="InterPro" id="IPR036938">
    <property type="entry name" value="PAP2/HPO_sf"/>
</dbReference>
<feature type="transmembrane region" description="Helical" evidence="1">
    <location>
        <begin position="12"/>
        <end position="32"/>
    </location>
</feature>
<accession>A0A0R2KW31</accession>
<name>A0A0R2KW31_9LACO</name>
<dbReference type="PANTHER" id="PTHR14969:SF13">
    <property type="entry name" value="AT30094P"/>
    <property type="match status" value="1"/>
</dbReference>
<dbReference type="SUPFAM" id="SSF48317">
    <property type="entry name" value="Acid phosphatase/Vanadium-dependent haloperoxidase"/>
    <property type="match status" value="1"/>
</dbReference>
<dbReference type="STRING" id="348151.IV55_GL000980"/>
<keyword evidence="1" id="KW-1133">Transmembrane helix</keyword>
<keyword evidence="1" id="KW-0812">Transmembrane</keyword>
<dbReference type="PATRIC" id="fig|348151.3.peg.1003"/>
<dbReference type="Pfam" id="PF01569">
    <property type="entry name" value="PAP2"/>
    <property type="match status" value="1"/>
</dbReference>
<dbReference type="Gene3D" id="1.20.144.10">
    <property type="entry name" value="Phosphatidic acid phosphatase type 2/haloperoxidase"/>
    <property type="match status" value="2"/>
</dbReference>
<dbReference type="EMBL" id="JQCB01000021">
    <property type="protein sequence ID" value="KRN93673.1"/>
    <property type="molecule type" value="Genomic_DNA"/>
</dbReference>
<organism evidence="4 5">
    <name type="scientific">Furfurilactobacillus siliginis</name>
    <dbReference type="NCBI Taxonomy" id="348151"/>
    <lineage>
        <taxon>Bacteria</taxon>
        <taxon>Bacillati</taxon>
        <taxon>Bacillota</taxon>
        <taxon>Bacilli</taxon>
        <taxon>Lactobacillales</taxon>
        <taxon>Lactobacillaceae</taxon>
        <taxon>Furfurilactobacillus</taxon>
    </lineage>
</organism>
<keyword evidence="5" id="KW-1185">Reference proteome</keyword>
<evidence type="ECO:0000256" key="1">
    <source>
        <dbReference type="SAM" id="Phobius"/>
    </source>
</evidence>
<evidence type="ECO:0000313" key="5">
    <source>
        <dbReference type="Proteomes" id="UP000051139"/>
    </source>
</evidence>
<evidence type="ECO:0000259" key="2">
    <source>
        <dbReference type="SMART" id="SM00014"/>
    </source>
</evidence>
<feature type="transmembrane region" description="Helical" evidence="1">
    <location>
        <begin position="67"/>
        <end position="86"/>
    </location>
</feature>
<dbReference type="SMART" id="SM00014">
    <property type="entry name" value="acidPPc"/>
    <property type="match status" value="1"/>
</dbReference>
<dbReference type="Proteomes" id="UP000321429">
    <property type="component" value="Unassembled WGS sequence"/>
</dbReference>
<evidence type="ECO:0000313" key="4">
    <source>
        <dbReference type="EMBL" id="KRN93673.1"/>
    </source>
</evidence>
<dbReference type="Proteomes" id="UP000051139">
    <property type="component" value="Unassembled WGS sequence"/>
</dbReference>
<feature type="transmembrane region" description="Helical" evidence="1">
    <location>
        <begin position="163"/>
        <end position="185"/>
    </location>
</feature>
<feature type="transmembrane region" description="Helical" evidence="1">
    <location>
        <begin position="191"/>
        <end position="209"/>
    </location>
</feature>
<protein>
    <submittedName>
        <fullName evidence="4">Phosphatidic acid phosphatase</fullName>
    </submittedName>
</protein>
<sequence>MLVFSSKQWQQIRWVAAGIGLATFLVLLMGQLTDAQWLHQTDQALTHLIRHPVTPERTWFFRNITRLGNVKFTMLVMLVFTLGLWWRKKRFGAGFFLINVGIFALVVNTLIKHWIERPRPTILHLVYAGGFSFPSGHSMNVVLMYGSLMILCNLYVDRFALRLVFNALLLLLIITIIVSRVYLGVHFPSDVLAGAGLATFELMLSRFLFFKNESVSAKHVN</sequence>
<dbReference type="RefSeq" id="WP_057811648.1">
    <property type="nucleotide sequence ID" value="NZ_BJUD01000009.1"/>
</dbReference>
<dbReference type="AlphaFoldDB" id="A0A0R2KW31"/>
<evidence type="ECO:0000313" key="6">
    <source>
        <dbReference type="Proteomes" id="UP000321429"/>
    </source>
</evidence>
<proteinExistence type="predicted"/>
<dbReference type="InterPro" id="IPR000326">
    <property type="entry name" value="PAP2/HPO"/>
</dbReference>
<comment type="caution">
    <text evidence="4">The sequence shown here is derived from an EMBL/GenBank/DDBJ whole genome shotgun (WGS) entry which is preliminary data.</text>
</comment>
<keyword evidence="1" id="KW-0472">Membrane</keyword>
<dbReference type="CDD" id="cd03392">
    <property type="entry name" value="PAP2_like_2"/>
    <property type="match status" value="1"/>
</dbReference>
<feature type="domain" description="Phosphatidic acid phosphatase type 2/haloperoxidase" evidence="2">
    <location>
        <begin position="93"/>
        <end position="206"/>
    </location>
</feature>
<dbReference type="EMBL" id="BJUD01000009">
    <property type="protein sequence ID" value="GEK28377.1"/>
    <property type="molecule type" value="Genomic_DNA"/>
</dbReference>
<reference evidence="4 5" key="1">
    <citation type="journal article" date="2015" name="Genome Announc.">
        <title>Expanding the biotechnology potential of lactobacilli through comparative genomics of 213 strains and associated genera.</title>
        <authorList>
            <person name="Sun Z."/>
            <person name="Harris H.M."/>
            <person name="McCann A."/>
            <person name="Guo C."/>
            <person name="Argimon S."/>
            <person name="Zhang W."/>
            <person name="Yang X."/>
            <person name="Jeffery I.B."/>
            <person name="Cooney J.C."/>
            <person name="Kagawa T.F."/>
            <person name="Liu W."/>
            <person name="Song Y."/>
            <person name="Salvetti E."/>
            <person name="Wrobel A."/>
            <person name="Rasinkangas P."/>
            <person name="Parkhill J."/>
            <person name="Rea M.C."/>
            <person name="O'Sullivan O."/>
            <person name="Ritari J."/>
            <person name="Douillard F.P."/>
            <person name="Paul Ross R."/>
            <person name="Yang R."/>
            <person name="Briner A.E."/>
            <person name="Felis G.E."/>
            <person name="de Vos W.M."/>
            <person name="Barrangou R."/>
            <person name="Klaenhammer T.R."/>
            <person name="Caufield P.W."/>
            <person name="Cui Y."/>
            <person name="Zhang H."/>
            <person name="O'Toole P.W."/>
        </authorList>
    </citation>
    <scope>NUCLEOTIDE SEQUENCE [LARGE SCALE GENOMIC DNA]</scope>
    <source>
        <strain evidence="4 5">DSM 22696</strain>
    </source>
</reference>
<evidence type="ECO:0000313" key="3">
    <source>
        <dbReference type="EMBL" id="GEK28377.1"/>
    </source>
</evidence>
<feature type="transmembrane region" description="Helical" evidence="1">
    <location>
        <begin position="135"/>
        <end position="156"/>
    </location>
</feature>
<gene>
    <name evidence="4" type="ORF">IV55_GL000980</name>
    <name evidence="3" type="ORF">LSI01_06880</name>
</gene>
<dbReference type="PANTHER" id="PTHR14969">
    <property type="entry name" value="SPHINGOSINE-1-PHOSPHATE PHOSPHOHYDROLASE"/>
    <property type="match status" value="1"/>
</dbReference>
<feature type="transmembrane region" description="Helical" evidence="1">
    <location>
        <begin position="93"/>
        <end position="115"/>
    </location>
</feature>